<evidence type="ECO:0000256" key="3">
    <source>
        <dbReference type="ARBA" id="ARBA00022989"/>
    </source>
</evidence>
<organism evidence="6 7">
    <name type="scientific">Artemisia annua</name>
    <name type="common">Sweet wormwood</name>
    <dbReference type="NCBI Taxonomy" id="35608"/>
    <lineage>
        <taxon>Eukaryota</taxon>
        <taxon>Viridiplantae</taxon>
        <taxon>Streptophyta</taxon>
        <taxon>Embryophyta</taxon>
        <taxon>Tracheophyta</taxon>
        <taxon>Spermatophyta</taxon>
        <taxon>Magnoliopsida</taxon>
        <taxon>eudicotyledons</taxon>
        <taxon>Gunneridae</taxon>
        <taxon>Pentapetalae</taxon>
        <taxon>asterids</taxon>
        <taxon>campanulids</taxon>
        <taxon>Asterales</taxon>
        <taxon>Asteraceae</taxon>
        <taxon>Asteroideae</taxon>
        <taxon>Anthemideae</taxon>
        <taxon>Artemisiinae</taxon>
        <taxon>Artemisia</taxon>
    </lineage>
</organism>
<dbReference type="SMART" id="SM01417">
    <property type="entry name" value="Solute_trans_a"/>
    <property type="match status" value="1"/>
</dbReference>
<evidence type="ECO:0000313" key="7">
    <source>
        <dbReference type="Proteomes" id="UP000245207"/>
    </source>
</evidence>
<keyword evidence="7" id="KW-1185">Reference proteome</keyword>
<comment type="caution">
    <text evidence="6">The sequence shown here is derived from an EMBL/GenBank/DDBJ whole genome shotgun (WGS) entry which is preliminary data.</text>
</comment>
<dbReference type="EMBL" id="PKPP01001195">
    <property type="protein sequence ID" value="PWA84758.1"/>
    <property type="molecule type" value="Genomic_DNA"/>
</dbReference>
<accession>A0A2U1PG65</accession>
<feature type="transmembrane region" description="Helical" evidence="5">
    <location>
        <begin position="210"/>
        <end position="234"/>
    </location>
</feature>
<dbReference type="OrthoDB" id="5348404at2759"/>
<evidence type="ECO:0000256" key="4">
    <source>
        <dbReference type="ARBA" id="ARBA00023136"/>
    </source>
</evidence>
<dbReference type="PANTHER" id="PTHR23423">
    <property type="entry name" value="ORGANIC SOLUTE TRANSPORTER-RELATED"/>
    <property type="match status" value="1"/>
</dbReference>
<evidence type="ECO:0000256" key="2">
    <source>
        <dbReference type="ARBA" id="ARBA00022692"/>
    </source>
</evidence>
<proteinExistence type="predicted"/>
<sequence>MDLSKLNREELTLLGAGACTMATLHFSSQLASQHLYYWKTPKEQRAILIIILAAPVFAVNSFVSVLDINGSKPFFMLLNSIKECYEALVIATFLSLLYTYLNISVGQNIVPDEIKGREMHHSFPMTLFQPRIAHLNHQTLKLLNYWIWQFVVTRPTCSFLMMGLKLLGMYPTWVSWIFTIILSISIYVAMYSLVVFYHTFAKELEPHKPLAKFLCVNGIVFFCFGQGVFIDILAKVGVIKSHHFWLDVEHVEEAIRNVLICVEMLLFSVFQQYAFHVEPYSGAVQSMLQKGKKNEVMQH</sequence>
<feature type="transmembrane region" description="Helical" evidence="5">
    <location>
        <begin position="176"/>
        <end position="198"/>
    </location>
</feature>
<name>A0A2U1PG65_ARTAN</name>
<feature type="transmembrane region" description="Helical" evidence="5">
    <location>
        <begin position="44"/>
        <end position="63"/>
    </location>
</feature>
<dbReference type="GO" id="GO:0016020">
    <property type="term" value="C:membrane"/>
    <property type="evidence" value="ECO:0007669"/>
    <property type="project" value="UniProtKB-SubCell"/>
</dbReference>
<keyword evidence="3 5" id="KW-1133">Transmembrane helix</keyword>
<feature type="transmembrane region" description="Helical" evidence="5">
    <location>
        <begin position="84"/>
        <end position="101"/>
    </location>
</feature>
<dbReference type="Proteomes" id="UP000245207">
    <property type="component" value="Unassembled WGS sequence"/>
</dbReference>
<keyword evidence="4 5" id="KW-0472">Membrane</keyword>
<reference evidence="6 7" key="1">
    <citation type="journal article" date="2018" name="Mol. Plant">
        <title>The genome of Artemisia annua provides insight into the evolution of Asteraceae family and artemisinin biosynthesis.</title>
        <authorList>
            <person name="Shen Q."/>
            <person name="Zhang L."/>
            <person name="Liao Z."/>
            <person name="Wang S."/>
            <person name="Yan T."/>
            <person name="Shi P."/>
            <person name="Liu M."/>
            <person name="Fu X."/>
            <person name="Pan Q."/>
            <person name="Wang Y."/>
            <person name="Lv Z."/>
            <person name="Lu X."/>
            <person name="Zhang F."/>
            <person name="Jiang W."/>
            <person name="Ma Y."/>
            <person name="Chen M."/>
            <person name="Hao X."/>
            <person name="Li L."/>
            <person name="Tang Y."/>
            <person name="Lv G."/>
            <person name="Zhou Y."/>
            <person name="Sun X."/>
            <person name="Brodelius P.E."/>
            <person name="Rose J.K.C."/>
            <person name="Tang K."/>
        </authorList>
    </citation>
    <scope>NUCLEOTIDE SEQUENCE [LARGE SCALE GENOMIC DNA]</scope>
    <source>
        <strain evidence="7">cv. Huhao1</strain>
        <tissue evidence="6">Leaf</tissue>
    </source>
</reference>
<evidence type="ECO:0000256" key="1">
    <source>
        <dbReference type="ARBA" id="ARBA00004141"/>
    </source>
</evidence>
<dbReference type="AlphaFoldDB" id="A0A2U1PG65"/>
<feature type="transmembrane region" description="Helical" evidence="5">
    <location>
        <begin position="145"/>
        <end position="164"/>
    </location>
</feature>
<dbReference type="InterPro" id="IPR005178">
    <property type="entry name" value="Ostalpha/TMEM184C"/>
</dbReference>
<evidence type="ECO:0000256" key="5">
    <source>
        <dbReference type="SAM" id="Phobius"/>
    </source>
</evidence>
<protein>
    <submittedName>
        <fullName evidence="6">Organic solute transporter Ost-alpha</fullName>
    </submittedName>
</protein>
<dbReference type="STRING" id="35608.A0A2U1PG65"/>
<dbReference type="Pfam" id="PF03619">
    <property type="entry name" value="Solute_trans_a"/>
    <property type="match status" value="1"/>
</dbReference>
<keyword evidence="2 5" id="KW-0812">Transmembrane</keyword>
<evidence type="ECO:0000313" key="6">
    <source>
        <dbReference type="EMBL" id="PWA84758.1"/>
    </source>
</evidence>
<comment type="subcellular location">
    <subcellularLocation>
        <location evidence="1">Membrane</location>
        <topology evidence="1">Multi-pass membrane protein</topology>
    </subcellularLocation>
</comment>
<gene>
    <name evidence="6" type="ORF">CTI12_AA131830</name>
</gene>